<dbReference type="PANTHER" id="PTHR11360">
    <property type="entry name" value="MONOCARBOXYLATE TRANSPORTER"/>
    <property type="match status" value="1"/>
</dbReference>
<keyword evidence="2" id="KW-0472">Membrane</keyword>
<dbReference type="InterPro" id="IPR050327">
    <property type="entry name" value="Proton-linked_MCT"/>
</dbReference>
<protein>
    <recommendedName>
        <fullName evidence="5">Monocarboxylate transporter 12</fullName>
    </recommendedName>
</protein>
<keyword evidence="2" id="KW-1133">Transmembrane helix</keyword>
<feature type="transmembrane region" description="Helical" evidence="2">
    <location>
        <begin position="945"/>
        <end position="966"/>
    </location>
</feature>
<dbReference type="Gene3D" id="1.20.1250.20">
    <property type="entry name" value="MFS general substrate transporter like domains"/>
    <property type="match status" value="2"/>
</dbReference>
<accession>A0AAV2R7U4</accession>
<proteinExistence type="predicted"/>
<dbReference type="InterPro" id="IPR011701">
    <property type="entry name" value="MFS"/>
</dbReference>
<feature type="transmembrane region" description="Helical" evidence="2">
    <location>
        <begin position="878"/>
        <end position="900"/>
    </location>
</feature>
<feature type="transmembrane region" description="Helical" evidence="2">
    <location>
        <begin position="323"/>
        <end position="341"/>
    </location>
</feature>
<dbReference type="SUPFAM" id="SSF103473">
    <property type="entry name" value="MFS general substrate transporter"/>
    <property type="match status" value="1"/>
</dbReference>
<feature type="transmembrane region" description="Helical" evidence="2">
    <location>
        <begin position="380"/>
        <end position="400"/>
    </location>
</feature>
<feature type="transmembrane region" description="Helical" evidence="2">
    <location>
        <begin position="412"/>
        <end position="430"/>
    </location>
</feature>
<evidence type="ECO:0000313" key="4">
    <source>
        <dbReference type="Proteomes" id="UP001497623"/>
    </source>
</evidence>
<comment type="caution">
    <text evidence="3">The sequence shown here is derived from an EMBL/GenBank/DDBJ whole genome shotgun (WGS) entry which is preliminary data.</text>
</comment>
<sequence length="979" mass="107680">MPQTMKHDCSNSMATTLKNIHKQNKALHTPLSKIKEVSSTTIGIILNIGSTLCPCENSPFCEDPMNSPIGLSQMLFRFAFWTGPLVQLWIGPGESLKSKTLHMALAVGIWSVLDVKDSPGLYRRDVFVLGAAEGIIKASASQSSFGNIPSASLRGKPLKNTLKTGYNNQSLSRAPDAKRSNSFTTEIHIRTIFVAETAPTSKELMPSGQPKDPATKLLELILSPSLSSQKSLLQWMQVALLTLCTITRNWQLGIRGHPVCISSYQNVCLFIRYRKHCQISSSLVLSSTLHQTMAYLQSLIYHIRLTSTPVTGMLCRKFTSRRVSFVGGLLCGLGLVLGAMATSINHLILTLGMLTGLGGGLTTTPGILIVSLYFEKRRALASAICVSGNAFGGFFQPMMIDWLLEKYGLRGTLLILGALQFNICAASMLYRPIREHAKIQAREREELEKLKTVDSSCNVDGEKLLPAQPLMPDVPFQTSAPNTPLNRSTAIWNKVVRKRLESISQDEDEELRRQVSFLRSSSMMNSIPDLSEYARSWTMTDEAFMRSRGSFALTRSRGSINRSNGSIRCHPSKGSLSKLSFGSSKGSKGSMDKLGSTEVKRPQLIRLMSEEKPRPSGVYASHGSKNSLNRVQSEGRTSLLRKVSLRQKAKTMMKEGIIQEQDSESEKSLEVQGSSQSLKEKGIPLIGRITQLKEEASLYDRKENEPAVEPIMEPLFVSAINETANKDYNDTTSINSITEKDKMLEKEGKEAEMRKEDDTMSVESDEPGCCFYVLRCCDCNLMRNPLFWVMAISVSCMAAGAPHVLFFMPAYATSIGIASTATTSLLSISSLVDLFGRLGIGFISDLGLIKPSYIYVLCSGLAAFSVLMLPVTSSFVGLAVLLGIYGFGVGAWFVLIPTLLASHHGAIRLAASYGLTRLFQGIINFISPQVCGMLIDVTGGYDSTFYYMGTFMVLSSIIVIFENPLFTQQKKKEELLKKQ</sequence>
<dbReference type="InterPro" id="IPR036259">
    <property type="entry name" value="MFS_trans_sf"/>
</dbReference>
<dbReference type="AlphaFoldDB" id="A0AAV2R7U4"/>
<dbReference type="GO" id="GO:0008028">
    <property type="term" value="F:monocarboxylic acid transmembrane transporter activity"/>
    <property type="evidence" value="ECO:0007669"/>
    <property type="project" value="TreeGrafter"/>
</dbReference>
<feature type="region of interest" description="Disordered" evidence="1">
    <location>
        <begin position="556"/>
        <end position="596"/>
    </location>
</feature>
<feature type="compositionally biased region" description="Polar residues" evidence="1">
    <location>
        <begin position="623"/>
        <end position="635"/>
    </location>
</feature>
<keyword evidence="4" id="KW-1185">Reference proteome</keyword>
<organism evidence="3 4">
    <name type="scientific">Meganyctiphanes norvegica</name>
    <name type="common">Northern krill</name>
    <name type="synonym">Thysanopoda norvegica</name>
    <dbReference type="NCBI Taxonomy" id="48144"/>
    <lineage>
        <taxon>Eukaryota</taxon>
        <taxon>Metazoa</taxon>
        <taxon>Ecdysozoa</taxon>
        <taxon>Arthropoda</taxon>
        <taxon>Crustacea</taxon>
        <taxon>Multicrustacea</taxon>
        <taxon>Malacostraca</taxon>
        <taxon>Eumalacostraca</taxon>
        <taxon>Eucarida</taxon>
        <taxon>Euphausiacea</taxon>
        <taxon>Euphausiidae</taxon>
        <taxon>Meganyctiphanes</taxon>
    </lineage>
</organism>
<dbReference type="PANTHER" id="PTHR11360:SF306">
    <property type="entry name" value="RE01051P"/>
    <property type="match status" value="1"/>
</dbReference>
<feature type="non-terminal residue" evidence="3">
    <location>
        <position position="979"/>
    </location>
</feature>
<evidence type="ECO:0008006" key="5">
    <source>
        <dbReference type="Google" id="ProtNLM"/>
    </source>
</evidence>
<gene>
    <name evidence="3" type="ORF">MNOR_LOCUS21001</name>
</gene>
<dbReference type="Proteomes" id="UP001497623">
    <property type="component" value="Unassembled WGS sequence"/>
</dbReference>
<evidence type="ECO:0000256" key="1">
    <source>
        <dbReference type="SAM" id="MobiDB-lite"/>
    </source>
</evidence>
<feature type="transmembrane region" description="Helical" evidence="2">
    <location>
        <begin position="853"/>
        <end position="872"/>
    </location>
</feature>
<feature type="transmembrane region" description="Helical" evidence="2">
    <location>
        <begin position="347"/>
        <end position="373"/>
    </location>
</feature>
<feature type="transmembrane region" description="Helical" evidence="2">
    <location>
        <begin position="785"/>
        <end position="805"/>
    </location>
</feature>
<keyword evidence="2" id="KW-0812">Transmembrane</keyword>
<reference evidence="3 4" key="1">
    <citation type="submission" date="2024-05" db="EMBL/GenBank/DDBJ databases">
        <authorList>
            <person name="Wallberg A."/>
        </authorList>
    </citation>
    <scope>NUCLEOTIDE SEQUENCE [LARGE SCALE GENOMIC DNA]</scope>
</reference>
<feature type="transmembrane region" description="Helical" evidence="2">
    <location>
        <begin position="921"/>
        <end position="939"/>
    </location>
</feature>
<name>A0AAV2R7U4_MEGNR</name>
<dbReference type="Pfam" id="PF07690">
    <property type="entry name" value="MFS_1"/>
    <property type="match status" value="1"/>
</dbReference>
<dbReference type="EMBL" id="CAXKWB010016575">
    <property type="protein sequence ID" value="CAL4116579.1"/>
    <property type="molecule type" value="Genomic_DNA"/>
</dbReference>
<feature type="region of interest" description="Disordered" evidence="1">
    <location>
        <begin position="612"/>
        <end position="635"/>
    </location>
</feature>
<feature type="transmembrane region" description="Helical" evidence="2">
    <location>
        <begin position="811"/>
        <end position="832"/>
    </location>
</feature>
<evidence type="ECO:0000256" key="2">
    <source>
        <dbReference type="SAM" id="Phobius"/>
    </source>
</evidence>
<feature type="region of interest" description="Disordered" evidence="1">
    <location>
        <begin position="656"/>
        <end position="675"/>
    </location>
</feature>
<evidence type="ECO:0000313" key="3">
    <source>
        <dbReference type="EMBL" id="CAL4116579.1"/>
    </source>
</evidence>